<sequence length="183" mass="20995">MEIKYQKELEKIKKIINKNPRGTTIKEISQKIGTNRNVVAKYLDVLQITGGVELEQFGRSKVYFPSKSIPISTMFDYANEFIIMVTKDMKTVEINVPFVKYLGLMKKNKVIGKSIKILSFAKSYPKMTDNIAETLKKQKILEDTITYKRTNKSKADHFLIKFIPTAFDNGETGVAIIISKRDF</sequence>
<dbReference type="Gene3D" id="1.10.10.10">
    <property type="entry name" value="Winged helix-like DNA-binding domain superfamily/Winged helix DNA-binding domain"/>
    <property type="match status" value="1"/>
</dbReference>
<name>X1NIL7_9ZZZZ</name>
<comment type="caution">
    <text evidence="1">The sequence shown here is derived from an EMBL/GenBank/DDBJ whole genome shotgun (WGS) entry which is preliminary data.</text>
</comment>
<dbReference type="CDD" id="cd00130">
    <property type="entry name" value="PAS"/>
    <property type="match status" value="1"/>
</dbReference>
<reference evidence="1" key="1">
    <citation type="journal article" date="2014" name="Front. Microbiol.">
        <title>High frequency of phylogenetically diverse reductive dehalogenase-homologous genes in deep subseafloor sedimentary metagenomes.</title>
        <authorList>
            <person name="Kawai M."/>
            <person name="Futagami T."/>
            <person name="Toyoda A."/>
            <person name="Takaki Y."/>
            <person name="Nishi S."/>
            <person name="Hori S."/>
            <person name="Arai W."/>
            <person name="Tsubouchi T."/>
            <person name="Morono Y."/>
            <person name="Uchiyama I."/>
            <person name="Ito T."/>
            <person name="Fujiyama A."/>
            <person name="Inagaki F."/>
            <person name="Takami H."/>
        </authorList>
    </citation>
    <scope>NUCLEOTIDE SEQUENCE</scope>
    <source>
        <strain evidence="1">Expedition CK06-06</strain>
    </source>
</reference>
<dbReference type="EMBL" id="BARV01022149">
    <property type="protein sequence ID" value="GAI18509.1"/>
    <property type="molecule type" value="Genomic_DNA"/>
</dbReference>
<evidence type="ECO:0008006" key="2">
    <source>
        <dbReference type="Google" id="ProtNLM"/>
    </source>
</evidence>
<proteinExistence type="predicted"/>
<dbReference type="InterPro" id="IPR036388">
    <property type="entry name" value="WH-like_DNA-bd_sf"/>
</dbReference>
<accession>X1NIL7</accession>
<dbReference type="SUPFAM" id="SSF55785">
    <property type="entry name" value="PYP-like sensor domain (PAS domain)"/>
    <property type="match status" value="1"/>
</dbReference>
<dbReference type="InterPro" id="IPR035965">
    <property type="entry name" value="PAS-like_dom_sf"/>
</dbReference>
<dbReference type="Gene3D" id="3.30.450.20">
    <property type="entry name" value="PAS domain"/>
    <property type="match status" value="1"/>
</dbReference>
<dbReference type="AlphaFoldDB" id="X1NIL7"/>
<organism evidence="1">
    <name type="scientific">marine sediment metagenome</name>
    <dbReference type="NCBI Taxonomy" id="412755"/>
    <lineage>
        <taxon>unclassified sequences</taxon>
        <taxon>metagenomes</taxon>
        <taxon>ecological metagenomes</taxon>
    </lineage>
</organism>
<evidence type="ECO:0000313" key="1">
    <source>
        <dbReference type="EMBL" id="GAI18509.1"/>
    </source>
</evidence>
<gene>
    <name evidence="1" type="ORF">S06H3_36549</name>
</gene>
<protein>
    <recommendedName>
        <fullName evidence="2">PAS domain-containing protein</fullName>
    </recommendedName>
</protein>
<dbReference type="InterPro" id="IPR000014">
    <property type="entry name" value="PAS"/>
</dbReference>